<reference evidence="2 3" key="1">
    <citation type="journal article" date="2008" name="Nature">
        <title>The genome of the model beetle and pest Tribolium castaneum.</title>
        <authorList>
            <consortium name="Tribolium Genome Sequencing Consortium"/>
            <person name="Richards S."/>
            <person name="Gibbs R.A."/>
            <person name="Weinstock G.M."/>
            <person name="Brown S.J."/>
            <person name="Denell R."/>
            <person name="Beeman R.W."/>
            <person name="Gibbs R."/>
            <person name="Beeman R.W."/>
            <person name="Brown S.J."/>
            <person name="Bucher G."/>
            <person name="Friedrich M."/>
            <person name="Grimmelikhuijzen C.J."/>
            <person name="Klingler M."/>
            <person name="Lorenzen M."/>
            <person name="Richards S."/>
            <person name="Roth S."/>
            <person name="Schroder R."/>
            <person name="Tautz D."/>
            <person name="Zdobnov E.M."/>
            <person name="Muzny D."/>
            <person name="Gibbs R.A."/>
            <person name="Weinstock G.M."/>
            <person name="Attaway T."/>
            <person name="Bell S."/>
            <person name="Buhay C.J."/>
            <person name="Chandrabose M.N."/>
            <person name="Chavez D."/>
            <person name="Clerk-Blankenburg K.P."/>
            <person name="Cree A."/>
            <person name="Dao M."/>
            <person name="Davis C."/>
            <person name="Chacko J."/>
            <person name="Dinh H."/>
            <person name="Dugan-Rocha S."/>
            <person name="Fowler G."/>
            <person name="Garner T.T."/>
            <person name="Garnes J."/>
            <person name="Gnirke A."/>
            <person name="Hawes A."/>
            <person name="Hernandez J."/>
            <person name="Hines S."/>
            <person name="Holder M."/>
            <person name="Hume J."/>
            <person name="Jhangiani S.N."/>
            <person name="Joshi V."/>
            <person name="Khan Z.M."/>
            <person name="Jackson L."/>
            <person name="Kovar C."/>
            <person name="Kowis A."/>
            <person name="Lee S."/>
            <person name="Lewis L.R."/>
            <person name="Margolis J."/>
            <person name="Morgan M."/>
            <person name="Nazareth L.V."/>
            <person name="Nguyen N."/>
            <person name="Okwuonu G."/>
            <person name="Parker D."/>
            <person name="Richards S."/>
            <person name="Ruiz S.J."/>
            <person name="Santibanez J."/>
            <person name="Savard J."/>
            <person name="Scherer S.E."/>
            <person name="Schneider B."/>
            <person name="Sodergren E."/>
            <person name="Tautz D."/>
            <person name="Vattahil S."/>
            <person name="Villasana D."/>
            <person name="White C.S."/>
            <person name="Wright R."/>
            <person name="Park Y."/>
            <person name="Beeman R.W."/>
            <person name="Lord J."/>
            <person name="Oppert B."/>
            <person name="Lorenzen M."/>
            <person name="Brown S."/>
            <person name="Wang L."/>
            <person name="Savard J."/>
            <person name="Tautz D."/>
            <person name="Richards S."/>
            <person name="Weinstock G."/>
            <person name="Gibbs R.A."/>
            <person name="Liu Y."/>
            <person name="Worley K."/>
            <person name="Weinstock G."/>
            <person name="Elsik C.G."/>
            <person name="Reese J.T."/>
            <person name="Elhaik E."/>
            <person name="Landan G."/>
            <person name="Graur D."/>
            <person name="Arensburger P."/>
            <person name="Atkinson P."/>
            <person name="Beeman R.W."/>
            <person name="Beidler J."/>
            <person name="Brown S.J."/>
            <person name="Demuth J.P."/>
            <person name="Drury D.W."/>
            <person name="Du Y.Z."/>
            <person name="Fujiwara H."/>
            <person name="Lorenzen M."/>
            <person name="Maselli V."/>
            <person name="Osanai M."/>
            <person name="Park Y."/>
            <person name="Robertson H.M."/>
            <person name="Tu Z."/>
            <person name="Wang J.J."/>
            <person name="Wang S."/>
            <person name="Richards S."/>
            <person name="Song H."/>
            <person name="Zhang L."/>
            <person name="Sodergren E."/>
            <person name="Werner D."/>
            <person name="Stanke M."/>
            <person name="Morgenstern B."/>
            <person name="Solovyev V."/>
            <person name="Kosarev P."/>
            <person name="Brown G."/>
            <person name="Chen H.C."/>
            <person name="Ermolaeva O."/>
            <person name="Hlavina W."/>
            <person name="Kapustin Y."/>
            <person name="Kiryutin B."/>
            <person name="Kitts P."/>
            <person name="Maglott D."/>
            <person name="Pruitt K."/>
            <person name="Sapojnikov V."/>
            <person name="Souvorov A."/>
            <person name="Mackey A.J."/>
            <person name="Waterhouse R.M."/>
            <person name="Wyder S."/>
            <person name="Zdobnov E.M."/>
            <person name="Zdobnov E.M."/>
            <person name="Wyder S."/>
            <person name="Kriventseva E.V."/>
            <person name="Kadowaki T."/>
            <person name="Bork P."/>
            <person name="Aranda M."/>
            <person name="Bao R."/>
            <person name="Beermann A."/>
            <person name="Berns N."/>
            <person name="Bolognesi R."/>
            <person name="Bonneton F."/>
            <person name="Bopp D."/>
            <person name="Brown S.J."/>
            <person name="Bucher G."/>
            <person name="Butts T."/>
            <person name="Chaumot A."/>
            <person name="Denell R.E."/>
            <person name="Ferrier D.E."/>
            <person name="Friedrich M."/>
            <person name="Gordon C.M."/>
            <person name="Jindra M."/>
            <person name="Klingler M."/>
            <person name="Lan Q."/>
            <person name="Lattorff H.M."/>
            <person name="Laudet V."/>
            <person name="von Levetsow C."/>
            <person name="Liu Z."/>
            <person name="Lutz R."/>
            <person name="Lynch J.A."/>
            <person name="da Fonseca R.N."/>
            <person name="Posnien N."/>
            <person name="Reuter R."/>
            <person name="Roth S."/>
            <person name="Savard J."/>
            <person name="Schinko J.B."/>
            <person name="Schmitt C."/>
            <person name="Schoppmeier M."/>
            <person name="Schroder R."/>
            <person name="Shippy T.D."/>
            <person name="Simonnet F."/>
            <person name="Marques-Souza H."/>
            <person name="Tautz D."/>
            <person name="Tomoyasu Y."/>
            <person name="Trauner J."/>
            <person name="Van der Zee M."/>
            <person name="Vervoort M."/>
            <person name="Wittkopp N."/>
            <person name="Wimmer E.A."/>
            <person name="Yang X."/>
            <person name="Jones A.K."/>
            <person name="Sattelle D.B."/>
            <person name="Ebert P.R."/>
            <person name="Nelson D."/>
            <person name="Scott J.G."/>
            <person name="Beeman R.W."/>
            <person name="Muthukrishnan S."/>
            <person name="Kramer K.J."/>
            <person name="Arakane Y."/>
            <person name="Beeman R.W."/>
            <person name="Zhu Q."/>
            <person name="Hogenkamp D."/>
            <person name="Dixit R."/>
            <person name="Oppert B."/>
            <person name="Jiang H."/>
            <person name="Zou Z."/>
            <person name="Marshall J."/>
            <person name="Elpidina E."/>
            <person name="Vinokurov K."/>
            <person name="Oppert C."/>
            <person name="Zou Z."/>
            <person name="Evans J."/>
            <person name="Lu Z."/>
            <person name="Zhao P."/>
            <person name="Sumathipala N."/>
            <person name="Altincicek B."/>
            <person name="Vilcinskas A."/>
            <person name="Williams M."/>
            <person name="Hultmark D."/>
            <person name="Hetru C."/>
            <person name="Jiang H."/>
            <person name="Grimmelikhuijzen C.J."/>
            <person name="Hauser F."/>
            <person name="Cazzamali G."/>
            <person name="Williamson M."/>
            <person name="Park Y."/>
            <person name="Li B."/>
            <person name="Tanaka Y."/>
            <person name="Predel R."/>
            <person name="Neupert S."/>
            <person name="Schachtner J."/>
            <person name="Verleyen P."/>
            <person name="Raible F."/>
            <person name="Bork P."/>
            <person name="Friedrich M."/>
            <person name="Walden K.K."/>
            <person name="Robertson H.M."/>
            <person name="Angeli S."/>
            <person name="Foret S."/>
            <person name="Bucher G."/>
            <person name="Schuetz S."/>
            <person name="Maleszka R."/>
            <person name="Wimmer E.A."/>
            <person name="Beeman R.W."/>
            <person name="Lorenzen M."/>
            <person name="Tomoyasu Y."/>
            <person name="Miller S.C."/>
            <person name="Grossmann D."/>
            <person name="Bucher G."/>
        </authorList>
    </citation>
    <scope>NUCLEOTIDE SEQUENCE [LARGE SCALE GENOMIC DNA]</scope>
    <source>
        <strain evidence="2 3">Georgia GA2</strain>
    </source>
</reference>
<dbReference type="PhylomeDB" id="D1ZZK1"/>
<evidence type="ECO:0000313" key="2">
    <source>
        <dbReference type="EMBL" id="EFA02383.1"/>
    </source>
</evidence>
<evidence type="ECO:0000256" key="1">
    <source>
        <dbReference type="SAM" id="Phobius"/>
    </source>
</evidence>
<accession>D1ZZK1</accession>
<proteinExistence type="predicted"/>
<dbReference type="OMA" id="EGRQDKM"/>
<keyword evidence="1" id="KW-1133">Transmembrane helix</keyword>
<reference evidence="2 3" key="2">
    <citation type="journal article" date="2010" name="Nucleic Acids Res.">
        <title>BeetleBase in 2010: revisions to provide comprehensive genomic information for Tribolium castaneum.</title>
        <authorList>
            <person name="Kim H.S."/>
            <person name="Murphy T."/>
            <person name="Xia J."/>
            <person name="Caragea D."/>
            <person name="Park Y."/>
            <person name="Beeman R.W."/>
            <person name="Lorenzen M.D."/>
            <person name="Butcher S."/>
            <person name="Manak J.R."/>
            <person name="Brown S.J."/>
        </authorList>
    </citation>
    <scope>GENOME REANNOTATION</scope>
    <source>
        <strain evidence="2 3">Georgia GA2</strain>
    </source>
</reference>
<gene>
    <name evidence="2" type="primary">AUGUSTUS-3.0.2_08060</name>
    <name evidence="2" type="ORF">TcasGA2_TC008060</name>
</gene>
<keyword evidence="1" id="KW-0472">Membrane</keyword>
<evidence type="ECO:0000313" key="3">
    <source>
        <dbReference type="Proteomes" id="UP000007266"/>
    </source>
</evidence>
<dbReference type="Proteomes" id="UP000007266">
    <property type="component" value="Linkage group 4"/>
</dbReference>
<dbReference type="AlphaFoldDB" id="D1ZZK1"/>
<dbReference type="STRING" id="7070.D1ZZK1"/>
<dbReference type="HOGENOM" id="CLU_019238_0_1_1"/>
<dbReference type="OrthoDB" id="9974378at2759"/>
<keyword evidence="1" id="KW-0812">Transmembrane</keyword>
<dbReference type="KEGG" id="tca:100141898"/>
<name>D1ZZK1_TRICA</name>
<feature type="transmembrane region" description="Helical" evidence="1">
    <location>
        <begin position="12"/>
        <end position="34"/>
    </location>
</feature>
<dbReference type="InParanoid" id="D1ZZK1"/>
<protein>
    <submittedName>
        <fullName evidence="2">N-acetyllactosaminide beta-1,3-N-acetylglucosaminyltransferase-like Protein</fullName>
    </submittedName>
</protein>
<dbReference type="eggNOG" id="KOG3765">
    <property type="taxonomic scope" value="Eukaryota"/>
</dbReference>
<dbReference type="PANTHER" id="PTHR47412">
    <property type="entry name" value="FI01434P-RELATED"/>
    <property type="match status" value="1"/>
</dbReference>
<sequence length="431" mass="50336">MYRLRYRLRILLPPLLVGVLITLTVIVLNNGSLLRHVFYNYQINFHGVAGSYLSTKTPNESYCNFRYGLPEELLYEESDLIVPFEEKAKSPYRILQNVIEAKLDETVPEVTYVTHSTADFINYIAEIIRFWEGPVSVAAFVPDSDADLTIRQLTQLCFCAPEMGRVSVHFVFPLKEPPYLQNHQEKLTCELPDSAKLATFRMSNELMYPINICRNVARTYSQTDFVMVTDIQLIPSEDLASRFVKMAKLLHLKKSPSRVFVVPVFEVEAYDVIPRTKDELMMMVKEERAVYFHRHTCSHCQKFPGIKTWLESASGDTIKPFVSVKREYPFHRWEPIYIGGKTDPLYSELLSWEGLQDKMTQMLEMCLIGYQFIILDGAFLVHWPGIKKEKHTFYVQNSWRMSFQQENSKHYSRIIKELRSKYDDNPKCKLQ</sequence>
<organism evidence="2 3">
    <name type="scientific">Tribolium castaneum</name>
    <name type="common">Red flour beetle</name>
    <dbReference type="NCBI Taxonomy" id="7070"/>
    <lineage>
        <taxon>Eukaryota</taxon>
        <taxon>Metazoa</taxon>
        <taxon>Ecdysozoa</taxon>
        <taxon>Arthropoda</taxon>
        <taxon>Hexapoda</taxon>
        <taxon>Insecta</taxon>
        <taxon>Pterygota</taxon>
        <taxon>Neoptera</taxon>
        <taxon>Endopterygota</taxon>
        <taxon>Coleoptera</taxon>
        <taxon>Polyphaga</taxon>
        <taxon>Cucujiformia</taxon>
        <taxon>Tenebrionidae</taxon>
        <taxon>Tenebrionidae incertae sedis</taxon>
        <taxon>Tribolium</taxon>
    </lineage>
</organism>
<keyword evidence="3" id="KW-1185">Reference proteome</keyword>
<dbReference type="Pfam" id="PF13896">
    <property type="entry name" value="Glyco_transf_49"/>
    <property type="match status" value="1"/>
</dbReference>
<dbReference type="PANTHER" id="PTHR47412:SF1">
    <property type="entry name" value="FI01434P-RELATED"/>
    <property type="match status" value="1"/>
</dbReference>
<dbReference type="EMBL" id="KQ971338">
    <property type="protein sequence ID" value="EFA02383.1"/>
    <property type="molecule type" value="Genomic_DNA"/>
</dbReference>